<feature type="domain" description="Tetrapyrrole methylase" evidence="7">
    <location>
        <begin position="4"/>
        <end position="214"/>
    </location>
</feature>
<dbReference type="FunFam" id="3.30.950.10:FF:000001">
    <property type="entry name" value="Siroheme synthase"/>
    <property type="match status" value="1"/>
</dbReference>
<dbReference type="EMBL" id="JAOQJZ010000008">
    <property type="protein sequence ID" value="MCU6706006.1"/>
    <property type="molecule type" value="Genomic_DNA"/>
</dbReference>
<keyword evidence="10" id="KW-1185">Reference proteome</keyword>
<dbReference type="InterPro" id="IPR035996">
    <property type="entry name" value="4pyrrol_Methylase_sf"/>
</dbReference>
<dbReference type="SUPFAM" id="SSF69618">
    <property type="entry name" value="HemD-like"/>
    <property type="match status" value="1"/>
</dbReference>
<dbReference type="Pfam" id="PF02602">
    <property type="entry name" value="HEM4"/>
    <property type="match status" value="1"/>
</dbReference>
<evidence type="ECO:0000256" key="2">
    <source>
        <dbReference type="ARBA" id="ARBA00022603"/>
    </source>
</evidence>
<dbReference type="EC" id="2.1.1.107" evidence="1"/>
<accession>A0AAE3LMR0</accession>
<evidence type="ECO:0000313" key="10">
    <source>
        <dbReference type="Proteomes" id="UP001208131"/>
    </source>
</evidence>
<evidence type="ECO:0000256" key="1">
    <source>
        <dbReference type="ARBA" id="ARBA00012162"/>
    </source>
</evidence>
<keyword evidence="5" id="KW-0627">Porphyrin biosynthesis</keyword>
<dbReference type="PANTHER" id="PTHR45790">
    <property type="entry name" value="SIROHEME SYNTHASE-RELATED"/>
    <property type="match status" value="1"/>
</dbReference>
<protein>
    <recommendedName>
        <fullName evidence="1">uroporphyrinogen-III C-methyltransferase</fullName>
        <ecNumber evidence="1">2.1.1.107</ecNumber>
    </recommendedName>
</protein>
<dbReference type="RefSeq" id="WP_267301202.1">
    <property type="nucleotide sequence ID" value="NZ_JAOQJZ010000008.1"/>
</dbReference>
<gene>
    <name evidence="9" type="primary">cobA</name>
    <name evidence="9" type="ORF">OCV57_08710</name>
</gene>
<dbReference type="GO" id="GO:0032259">
    <property type="term" value="P:methylation"/>
    <property type="evidence" value="ECO:0007669"/>
    <property type="project" value="UniProtKB-KW"/>
</dbReference>
<dbReference type="InterPro" id="IPR006366">
    <property type="entry name" value="CobA/CysG_C"/>
</dbReference>
<dbReference type="InterPro" id="IPR000878">
    <property type="entry name" value="4pyrrol_Mease"/>
</dbReference>
<name>A0AAE3LMR0_9FIRM</name>
<dbReference type="NCBIfam" id="NF004790">
    <property type="entry name" value="PRK06136.1"/>
    <property type="match status" value="1"/>
</dbReference>
<dbReference type="Gene3D" id="3.40.1010.10">
    <property type="entry name" value="Cobalt-precorrin-4 Transmethylase, Domain 1"/>
    <property type="match status" value="1"/>
</dbReference>
<dbReference type="NCBIfam" id="TIGR01469">
    <property type="entry name" value="cobA_cysG_Cterm"/>
    <property type="match status" value="1"/>
</dbReference>
<keyword evidence="4" id="KW-0949">S-adenosyl-L-methionine</keyword>
<dbReference type="AlphaFoldDB" id="A0AAE3LMR0"/>
<evidence type="ECO:0000256" key="3">
    <source>
        <dbReference type="ARBA" id="ARBA00022679"/>
    </source>
</evidence>
<dbReference type="InterPro" id="IPR003754">
    <property type="entry name" value="4pyrrol_synth_uPrphyn_synth"/>
</dbReference>
<dbReference type="InterPro" id="IPR003043">
    <property type="entry name" value="Uropor_MeTrfase_CS"/>
</dbReference>
<keyword evidence="3 6" id="KW-0808">Transferase</keyword>
<dbReference type="Gene3D" id="3.30.950.10">
    <property type="entry name" value="Methyltransferase, Cobalt-precorrin-4 Transmethylase, Domain 2"/>
    <property type="match status" value="1"/>
</dbReference>
<evidence type="ECO:0000259" key="7">
    <source>
        <dbReference type="Pfam" id="PF00590"/>
    </source>
</evidence>
<dbReference type="FunFam" id="3.40.1010.10:FF:000001">
    <property type="entry name" value="Siroheme synthase"/>
    <property type="match status" value="1"/>
</dbReference>
<proteinExistence type="inferred from homology"/>
<evidence type="ECO:0000256" key="5">
    <source>
        <dbReference type="ARBA" id="ARBA00023244"/>
    </source>
</evidence>
<evidence type="ECO:0000313" key="9">
    <source>
        <dbReference type="EMBL" id="MCU6706006.1"/>
    </source>
</evidence>
<feature type="domain" description="Tetrapyrrole biosynthesis uroporphyrinogen III synthase" evidence="8">
    <location>
        <begin position="265"/>
        <end position="480"/>
    </location>
</feature>
<comment type="caution">
    <text evidence="9">The sequence shown here is derived from an EMBL/GenBank/DDBJ whole genome shotgun (WGS) entry which is preliminary data.</text>
</comment>
<comment type="similarity">
    <text evidence="6">Belongs to the precorrin methyltransferase family.</text>
</comment>
<dbReference type="InterPro" id="IPR050161">
    <property type="entry name" value="Siro_Cobalamin_biosynth"/>
</dbReference>
<evidence type="ECO:0000256" key="4">
    <source>
        <dbReference type="ARBA" id="ARBA00022691"/>
    </source>
</evidence>
<reference evidence="9 10" key="1">
    <citation type="journal article" date="2021" name="ISME Commun">
        <title>Automated analysis of genomic sequences facilitates high-throughput and comprehensive description of bacteria.</title>
        <authorList>
            <person name="Hitch T.C.A."/>
        </authorList>
    </citation>
    <scope>NUCLEOTIDE SEQUENCE [LARGE SCALE GENOMIC DNA]</scope>
    <source>
        <strain evidence="9 10">Sanger_31</strain>
    </source>
</reference>
<dbReference type="PROSITE" id="PS00840">
    <property type="entry name" value="SUMT_2"/>
    <property type="match status" value="1"/>
</dbReference>
<dbReference type="Proteomes" id="UP001208131">
    <property type="component" value="Unassembled WGS sequence"/>
</dbReference>
<dbReference type="GO" id="GO:0004852">
    <property type="term" value="F:uroporphyrinogen-III synthase activity"/>
    <property type="evidence" value="ECO:0007669"/>
    <property type="project" value="InterPro"/>
</dbReference>
<dbReference type="GO" id="GO:0019354">
    <property type="term" value="P:siroheme biosynthetic process"/>
    <property type="evidence" value="ECO:0007669"/>
    <property type="project" value="InterPro"/>
</dbReference>
<dbReference type="GO" id="GO:0004851">
    <property type="term" value="F:uroporphyrin-III C-methyltransferase activity"/>
    <property type="evidence" value="ECO:0007669"/>
    <property type="project" value="UniProtKB-EC"/>
</dbReference>
<dbReference type="CDD" id="cd11642">
    <property type="entry name" value="SUMT"/>
    <property type="match status" value="1"/>
</dbReference>
<evidence type="ECO:0000256" key="6">
    <source>
        <dbReference type="RuleBase" id="RU003960"/>
    </source>
</evidence>
<evidence type="ECO:0000259" key="8">
    <source>
        <dbReference type="Pfam" id="PF02602"/>
    </source>
</evidence>
<dbReference type="CDD" id="cd06578">
    <property type="entry name" value="HemD"/>
    <property type="match status" value="1"/>
</dbReference>
<keyword evidence="2 6" id="KW-0489">Methyltransferase</keyword>
<dbReference type="SUPFAM" id="SSF53790">
    <property type="entry name" value="Tetrapyrrole methylase"/>
    <property type="match status" value="1"/>
</dbReference>
<dbReference type="InterPro" id="IPR014777">
    <property type="entry name" value="4pyrrole_Mease_sub1"/>
</dbReference>
<organism evidence="9 10">
    <name type="scientific">Hominimerdicola aceti</name>
    <dbReference type="NCBI Taxonomy" id="2981726"/>
    <lineage>
        <taxon>Bacteria</taxon>
        <taxon>Bacillati</taxon>
        <taxon>Bacillota</taxon>
        <taxon>Clostridia</taxon>
        <taxon>Eubacteriales</taxon>
        <taxon>Oscillospiraceae</taxon>
        <taxon>Hominimerdicola</taxon>
    </lineage>
</organism>
<dbReference type="Pfam" id="PF00590">
    <property type="entry name" value="TP_methylase"/>
    <property type="match status" value="1"/>
</dbReference>
<dbReference type="PANTHER" id="PTHR45790:SF3">
    <property type="entry name" value="S-ADENOSYL-L-METHIONINE-DEPENDENT UROPORPHYRINOGEN III METHYLTRANSFERASE, CHLOROPLASTIC"/>
    <property type="match status" value="1"/>
</dbReference>
<dbReference type="Gene3D" id="3.40.50.10090">
    <property type="match status" value="2"/>
</dbReference>
<dbReference type="InterPro" id="IPR036108">
    <property type="entry name" value="4pyrrol_syn_uPrphyn_synt_sf"/>
</dbReference>
<sequence length="486" mass="51668">MSGRVIIAGAGCGDYDLITMRGYEALKSCDVVIYDSLIDSRSLDFCKDGAEKICVGKRAGRHSSTQEEINTLLVEKAAEGGVVLRLKGGDPFVFGRGGEEITALKAAGIPYSLIPGVTSSVAVPELAGIPVSHRGLSRSFHVITGHTANDLLPEHFESYAKCGGTLIFLMGLRNLPEIAGRLIENGMGENTPAAVISKGATPEQRAVKGCLGDIAEKVKREDLSAPAVIIVGETAGLDLSPTYLPPLYGVSVAVTATKGLSRRLIKSLNALGAYAHRCGGFELKELNDEVTEKAFSRLSEGFYSHVALTSPNGAEIFLKRLRESRIDIRKLSGVKIAVIGKGTGAKLEKAGLYADIMPEKFNSVALGNMLSDTLTREDRLLIVRSSEGSAELVKPLAEKGLNFDDVHIYEPVYSTGEKIDDDYAVFASAGGVRSFFRGGGSLSENTKCISIGEVTTAELKKYGINGPLLPAESTAEGIIQKILSDK</sequence>
<dbReference type="InterPro" id="IPR014776">
    <property type="entry name" value="4pyrrole_Mease_sub2"/>
</dbReference>